<keyword evidence="2" id="KW-0813">Transport</keyword>
<dbReference type="GO" id="GO:0016887">
    <property type="term" value="F:ATP hydrolysis activity"/>
    <property type="evidence" value="ECO:0007669"/>
    <property type="project" value="InterPro"/>
</dbReference>
<keyword evidence="7" id="KW-1185">Reference proteome</keyword>
<gene>
    <name evidence="6" type="ORF">PK98_08815</name>
</gene>
<dbReference type="InterPro" id="IPR017871">
    <property type="entry name" value="ABC_transporter-like_CS"/>
</dbReference>
<dbReference type="GO" id="GO:0016020">
    <property type="term" value="C:membrane"/>
    <property type="evidence" value="ECO:0007669"/>
    <property type="project" value="InterPro"/>
</dbReference>
<evidence type="ECO:0000256" key="4">
    <source>
        <dbReference type="ARBA" id="ARBA00022840"/>
    </source>
</evidence>
<feature type="domain" description="ABC transporter" evidence="5">
    <location>
        <begin position="2"/>
        <end position="215"/>
    </location>
</feature>
<keyword evidence="3" id="KW-0547">Nucleotide-binding</keyword>
<dbReference type="Proteomes" id="UP000030988">
    <property type="component" value="Unassembled WGS sequence"/>
</dbReference>
<dbReference type="InterPro" id="IPR050683">
    <property type="entry name" value="Bact_Polysacc_Export_ATP-bd"/>
</dbReference>
<dbReference type="InterPro" id="IPR015860">
    <property type="entry name" value="ABC_transpr_TagH-like"/>
</dbReference>
<dbReference type="PANTHER" id="PTHR46743:SF2">
    <property type="entry name" value="TEICHOIC ACIDS EXPORT ATP-BINDING PROTEIN TAGH"/>
    <property type="match status" value="1"/>
</dbReference>
<accession>A0A0B2BYG7</accession>
<proteinExistence type="inferred from homology"/>
<dbReference type="CDD" id="cd03220">
    <property type="entry name" value="ABC_KpsT_Wzt"/>
    <property type="match status" value="1"/>
</dbReference>
<evidence type="ECO:0000256" key="1">
    <source>
        <dbReference type="ARBA" id="ARBA00005417"/>
    </source>
</evidence>
<dbReference type="SMART" id="SM00382">
    <property type="entry name" value="AAA"/>
    <property type="match status" value="1"/>
</dbReference>
<dbReference type="SUPFAM" id="SSF52540">
    <property type="entry name" value="P-loop containing nucleoside triphosphate hydrolases"/>
    <property type="match status" value="1"/>
</dbReference>
<keyword evidence="4 6" id="KW-0067">ATP-binding</keyword>
<dbReference type="AlphaFoldDB" id="A0A0B2BYG7"/>
<dbReference type="InterPro" id="IPR027417">
    <property type="entry name" value="P-loop_NTPase"/>
</dbReference>
<dbReference type="Pfam" id="PF00005">
    <property type="entry name" value="ABC_tran"/>
    <property type="match status" value="1"/>
</dbReference>
<dbReference type="PROSITE" id="PS50893">
    <property type="entry name" value="ABC_TRANSPORTER_2"/>
    <property type="match status" value="1"/>
</dbReference>
<evidence type="ECO:0000313" key="7">
    <source>
        <dbReference type="Proteomes" id="UP000030988"/>
    </source>
</evidence>
<dbReference type="GO" id="GO:0005524">
    <property type="term" value="F:ATP binding"/>
    <property type="evidence" value="ECO:0007669"/>
    <property type="project" value="UniProtKB-KW"/>
</dbReference>
<name>A0A0B2BYG7_9SPHN</name>
<dbReference type="RefSeq" id="WP_039095829.1">
    <property type="nucleotide sequence ID" value="NZ_JTDN01000001.1"/>
</dbReference>
<dbReference type="InterPro" id="IPR003593">
    <property type="entry name" value="AAA+_ATPase"/>
</dbReference>
<dbReference type="EMBL" id="JTDN01000001">
    <property type="protein sequence ID" value="KHL26499.1"/>
    <property type="molecule type" value="Genomic_DNA"/>
</dbReference>
<dbReference type="PANTHER" id="PTHR46743">
    <property type="entry name" value="TEICHOIC ACIDS EXPORT ATP-BINDING PROTEIN TAGH"/>
    <property type="match status" value="1"/>
</dbReference>
<evidence type="ECO:0000256" key="2">
    <source>
        <dbReference type="ARBA" id="ARBA00022448"/>
    </source>
</evidence>
<evidence type="ECO:0000256" key="3">
    <source>
        <dbReference type="ARBA" id="ARBA00022741"/>
    </source>
</evidence>
<sequence length="215" mass="23866">MITCQNICKSYKHGSRRKQVLNDVNLVVNPGERVALLGRNGAGKSTLIKLIGGVEMPTSGKVIHGMSVSWPLGFAGGFQGSLTGYDNARFISRIYQRDYGDMRAFVEDFTELGSQLAMPVKTYSSGMRARLAFALSLAIEFDCYLIDEIILVGDQNFHRKCHYELFEKRADRAMVLASHSTEVVRELCNRAVIINKGEATAYDDVNLAVDIYTAL</sequence>
<dbReference type="OrthoDB" id="9778870at2"/>
<dbReference type="GO" id="GO:0140359">
    <property type="term" value="F:ABC-type transporter activity"/>
    <property type="evidence" value="ECO:0007669"/>
    <property type="project" value="InterPro"/>
</dbReference>
<dbReference type="PROSITE" id="PS00211">
    <property type="entry name" value="ABC_TRANSPORTER_1"/>
    <property type="match status" value="1"/>
</dbReference>
<dbReference type="InterPro" id="IPR003439">
    <property type="entry name" value="ABC_transporter-like_ATP-bd"/>
</dbReference>
<evidence type="ECO:0000313" key="6">
    <source>
        <dbReference type="EMBL" id="KHL26499.1"/>
    </source>
</evidence>
<dbReference type="Gene3D" id="3.40.50.300">
    <property type="entry name" value="P-loop containing nucleotide triphosphate hydrolases"/>
    <property type="match status" value="1"/>
</dbReference>
<comment type="caution">
    <text evidence="6">The sequence shown here is derived from an EMBL/GenBank/DDBJ whole genome shotgun (WGS) entry which is preliminary data.</text>
</comment>
<protein>
    <submittedName>
        <fullName evidence="6">ATP-binding protein</fullName>
    </submittedName>
</protein>
<dbReference type="STRING" id="1572751.PK98_08815"/>
<reference evidence="6 7" key="1">
    <citation type="submission" date="2014-11" db="EMBL/GenBank/DDBJ databases">
        <title>Draft genome sequence of Kirrobacter mercurialis.</title>
        <authorList>
            <person name="Coil D.A."/>
            <person name="Eisen J.A."/>
        </authorList>
    </citation>
    <scope>NUCLEOTIDE SEQUENCE [LARGE SCALE GENOMIC DNA]</scope>
    <source>
        <strain evidence="6 7">Coronado</strain>
    </source>
</reference>
<comment type="similarity">
    <text evidence="1">Belongs to the ABC transporter superfamily.</text>
</comment>
<organism evidence="6 7">
    <name type="scientific">Croceibacterium mercuriale</name>
    <dbReference type="NCBI Taxonomy" id="1572751"/>
    <lineage>
        <taxon>Bacteria</taxon>
        <taxon>Pseudomonadati</taxon>
        <taxon>Pseudomonadota</taxon>
        <taxon>Alphaproteobacteria</taxon>
        <taxon>Sphingomonadales</taxon>
        <taxon>Erythrobacteraceae</taxon>
        <taxon>Croceibacterium</taxon>
    </lineage>
</organism>
<evidence type="ECO:0000259" key="5">
    <source>
        <dbReference type="PROSITE" id="PS50893"/>
    </source>
</evidence>